<evidence type="ECO:0000259" key="3">
    <source>
        <dbReference type="Pfam" id="PF03372"/>
    </source>
</evidence>
<evidence type="ECO:0000256" key="1">
    <source>
        <dbReference type="SAM" id="MobiDB-lite"/>
    </source>
</evidence>
<gene>
    <name evidence="4" type="ORF">KIH73_04380</name>
</gene>
<keyword evidence="2" id="KW-1133">Transmembrane helix</keyword>
<feature type="region of interest" description="Disordered" evidence="1">
    <location>
        <begin position="22"/>
        <end position="70"/>
    </location>
</feature>
<accession>A0ABS6WA45</accession>
<keyword evidence="5" id="KW-1185">Reference proteome</keyword>
<keyword evidence="4" id="KW-0378">Hydrolase</keyword>
<protein>
    <submittedName>
        <fullName evidence="4">Endonuclease/exonuclease/phosphatase family protein</fullName>
    </submittedName>
</protein>
<comment type="caution">
    <text evidence="4">The sequence shown here is derived from an EMBL/GenBank/DDBJ whole genome shotgun (WGS) entry which is preliminary data.</text>
</comment>
<keyword evidence="4" id="KW-0540">Nuclease</keyword>
<sequence>MTPNHGEGVVVYDDFDRFLSEFEEPDDDGARPRPRSHARGGGVSEFPDTDAVGSGSDAASAPAHVPAAAPRRTPAPYNRAVRALTALLWLATLVILAVMVLRMTPNWLDGRRYIPIAVAFVPWMAVLSAIVLAIALAIRKRALAVVSVVCLLVQLCWHVGYLYPREALSPAARAAVQSAQVDTTDRYARIMTLNTKNGCADAEQIVRTVRDEHVEVLALQEVSADLVDRLNAAGIREVLPYATVASPAANDNGGVNGLWSAAPMSDATGDLIPIEASSIPAASIDFGGTAIRFGSVHPFSPRPSNQGLWDRGLGAISQLRGDEHTFVLMGDFNATWDHASFRYLLGDRFVDSGENAGEWFHMTYPANKTLFGVIPVPAAVEIDHIVHDRGVVVGDLDTVSIAGSDHKALLGTLEVPGE</sequence>
<dbReference type="Pfam" id="PF03372">
    <property type="entry name" value="Exo_endo_phos"/>
    <property type="match status" value="1"/>
</dbReference>
<evidence type="ECO:0000313" key="5">
    <source>
        <dbReference type="Proteomes" id="UP000812844"/>
    </source>
</evidence>
<feature type="transmembrane region" description="Helical" evidence="2">
    <location>
        <begin position="80"/>
        <end position="101"/>
    </location>
</feature>
<feature type="compositionally biased region" description="Low complexity" evidence="1">
    <location>
        <begin position="49"/>
        <end position="70"/>
    </location>
</feature>
<feature type="domain" description="Endonuclease/exonuclease/phosphatase" evidence="3">
    <location>
        <begin position="191"/>
        <end position="406"/>
    </location>
</feature>
<reference evidence="4 5" key="1">
    <citation type="submission" date="2021-05" db="EMBL/GenBank/DDBJ databases">
        <title>Phylogenetic classification of ten novel species belonging to the genus Bifidobacterium comprising B. colchicus sp. nov., B. abeli sp. nov., B. bicoloris sp. nov., B. guerezis sp. nov., B. rosaliae sp. nov., B. santillanensis sp. nov., B. argentati sp. nov., B. amazzoni sp. nov., B. pluviali sp. nov., and B. pinnaculum sp. nov.</title>
        <authorList>
            <person name="Lugli G.A."/>
            <person name="Ruiz Garcia L."/>
            <person name="Margolles A."/>
            <person name="Ventura M."/>
        </authorList>
    </citation>
    <scope>NUCLEOTIDE SEQUENCE [LARGE SCALE GENOMIC DNA]</scope>
    <source>
        <strain evidence="4 5">6T3</strain>
    </source>
</reference>
<organism evidence="4 5">
    <name type="scientific">Bifidobacterium phasiani</name>
    <dbReference type="NCBI Taxonomy" id="2834431"/>
    <lineage>
        <taxon>Bacteria</taxon>
        <taxon>Bacillati</taxon>
        <taxon>Actinomycetota</taxon>
        <taxon>Actinomycetes</taxon>
        <taxon>Bifidobacteriales</taxon>
        <taxon>Bifidobacteriaceae</taxon>
        <taxon>Bifidobacterium</taxon>
    </lineage>
</organism>
<keyword evidence="2" id="KW-0472">Membrane</keyword>
<keyword evidence="2" id="KW-0812">Transmembrane</keyword>
<name>A0ABS6WA45_9BIFI</name>
<evidence type="ECO:0000313" key="4">
    <source>
        <dbReference type="EMBL" id="MBW3082621.1"/>
    </source>
</evidence>
<dbReference type="EMBL" id="JAHBBD010000007">
    <property type="protein sequence ID" value="MBW3082621.1"/>
    <property type="molecule type" value="Genomic_DNA"/>
</dbReference>
<feature type="transmembrane region" description="Helical" evidence="2">
    <location>
        <begin position="143"/>
        <end position="163"/>
    </location>
</feature>
<dbReference type="GO" id="GO:0004519">
    <property type="term" value="F:endonuclease activity"/>
    <property type="evidence" value="ECO:0007669"/>
    <property type="project" value="UniProtKB-KW"/>
</dbReference>
<proteinExistence type="predicted"/>
<keyword evidence="4" id="KW-0255">Endonuclease</keyword>
<evidence type="ECO:0000256" key="2">
    <source>
        <dbReference type="SAM" id="Phobius"/>
    </source>
</evidence>
<dbReference type="InterPro" id="IPR005135">
    <property type="entry name" value="Endo/exonuclease/phosphatase"/>
</dbReference>
<feature type="transmembrane region" description="Helical" evidence="2">
    <location>
        <begin position="113"/>
        <end position="136"/>
    </location>
</feature>
<dbReference type="Proteomes" id="UP000812844">
    <property type="component" value="Unassembled WGS sequence"/>
</dbReference>